<dbReference type="GO" id="GO:0033969">
    <property type="term" value="F:gamma-glutamyl-gamma-aminobutyrate hydrolase activity"/>
    <property type="evidence" value="ECO:0007669"/>
    <property type="project" value="TreeGrafter"/>
</dbReference>
<dbReference type="OrthoDB" id="9813383at2"/>
<name>A0A1T4KAX3_9ACTN</name>
<dbReference type="EMBL" id="FUWS01000001">
    <property type="protein sequence ID" value="SJZ39561.1"/>
    <property type="molecule type" value="Genomic_DNA"/>
</dbReference>
<dbReference type="AlphaFoldDB" id="A0A1T4KAX3"/>
<dbReference type="GO" id="GO:0005829">
    <property type="term" value="C:cytosol"/>
    <property type="evidence" value="ECO:0007669"/>
    <property type="project" value="TreeGrafter"/>
</dbReference>
<feature type="region of interest" description="Disordered" evidence="1">
    <location>
        <begin position="71"/>
        <end position="90"/>
    </location>
</feature>
<dbReference type="Proteomes" id="UP000190637">
    <property type="component" value="Unassembled WGS sequence"/>
</dbReference>
<dbReference type="InterPro" id="IPR029062">
    <property type="entry name" value="Class_I_gatase-like"/>
</dbReference>
<keyword evidence="2" id="KW-0808">Transferase</keyword>
<dbReference type="Gene3D" id="3.40.50.880">
    <property type="match status" value="1"/>
</dbReference>
<dbReference type="PANTHER" id="PTHR43235:SF1">
    <property type="entry name" value="GLUTAMINE AMIDOTRANSFERASE PB2B2.05-RELATED"/>
    <property type="match status" value="1"/>
</dbReference>
<evidence type="ECO:0000313" key="3">
    <source>
        <dbReference type="Proteomes" id="UP000190637"/>
    </source>
</evidence>
<dbReference type="SUPFAM" id="SSF52317">
    <property type="entry name" value="Class I glutamine amidotransferase-like"/>
    <property type="match status" value="1"/>
</dbReference>
<proteinExistence type="predicted"/>
<reference evidence="2 3" key="1">
    <citation type="submission" date="2017-02" db="EMBL/GenBank/DDBJ databases">
        <authorList>
            <person name="Peterson S.W."/>
        </authorList>
    </citation>
    <scope>NUCLEOTIDE SEQUENCE [LARGE SCALE GENOMIC DNA]</scope>
    <source>
        <strain evidence="2 3">DSM 45154</strain>
    </source>
</reference>
<dbReference type="InterPro" id="IPR044668">
    <property type="entry name" value="PuuD-like"/>
</dbReference>
<dbReference type="GO" id="GO:0006598">
    <property type="term" value="P:polyamine catabolic process"/>
    <property type="evidence" value="ECO:0007669"/>
    <property type="project" value="TreeGrafter"/>
</dbReference>
<dbReference type="RefSeq" id="WP_078759714.1">
    <property type="nucleotide sequence ID" value="NZ_FUWS01000001.1"/>
</dbReference>
<keyword evidence="2" id="KW-0315">Glutamine amidotransferase</keyword>
<evidence type="ECO:0000256" key="1">
    <source>
        <dbReference type="SAM" id="MobiDB-lite"/>
    </source>
</evidence>
<dbReference type="CDD" id="cd01745">
    <property type="entry name" value="GATase1_2"/>
    <property type="match status" value="1"/>
</dbReference>
<keyword evidence="3" id="KW-1185">Reference proteome</keyword>
<dbReference type="GO" id="GO:0016740">
    <property type="term" value="F:transferase activity"/>
    <property type="evidence" value="ECO:0007669"/>
    <property type="project" value="UniProtKB-KW"/>
</dbReference>
<accession>A0A1T4KAX3</accession>
<protein>
    <submittedName>
        <fullName evidence="2">Putative glutamine amidotransferase</fullName>
    </submittedName>
</protein>
<gene>
    <name evidence="2" type="ORF">SAMN02745673_00284</name>
</gene>
<organism evidence="2 3">
    <name type="scientific">Marinactinospora thermotolerans DSM 45154</name>
    <dbReference type="NCBI Taxonomy" id="1122192"/>
    <lineage>
        <taxon>Bacteria</taxon>
        <taxon>Bacillati</taxon>
        <taxon>Actinomycetota</taxon>
        <taxon>Actinomycetes</taxon>
        <taxon>Streptosporangiales</taxon>
        <taxon>Nocardiopsidaceae</taxon>
        <taxon>Marinactinospora</taxon>
    </lineage>
</organism>
<evidence type="ECO:0000313" key="2">
    <source>
        <dbReference type="EMBL" id="SJZ39561.1"/>
    </source>
</evidence>
<dbReference type="STRING" id="1122192.SAMN02745673_00284"/>
<dbReference type="Pfam" id="PF07722">
    <property type="entry name" value="Peptidase_C26"/>
    <property type="match status" value="1"/>
</dbReference>
<sequence length="234" mass="24826">MPRPLIGITSHLEAARWGDWVREAAVVAAPWLRAVGRAGGLPVAIPPTPPSGVGDLVERFDGFILTEGAHVDPAEYGEPPHPRTQDPDSRRDRFELALARALIRARRPFLAVARGAQVLNVAAGGSLLQYLPETLGHHEHAPTTGRPASTDISVSVTSRLGRVLGDRATVLESHTQGFNRIAPGLSPVAWAADGTVEAVEVVGHPFGIGVLWHPHEGKDPRLFQALTAEAAGPA</sequence>
<dbReference type="InterPro" id="IPR011697">
    <property type="entry name" value="Peptidase_C26"/>
</dbReference>
<dbReference type="PANTHER" id="PTHR43235">
    <property type="entry name" value="GLUTAMINE AMIDOTRANSFERASE PB2B2.05-RELATED"/>
    <property type="match status" value="1"/>
</dbReference>